<evidence type="ECO:0000256" key="6">
    <source>
        <dbReference type="ARBA" id="ARBA00022842"/>
    </source>
</evidence>
<evidence type="ECO:0000256" key="3">
    <source>
        <dbReference type="ARBA" id="ARBA00022722"/>
    </source>
</evidence>
<comment type="cofactor">
    <cofactor evidence="1 8">
        <name>Mg(2+)</name>
        <dbReference type="ChEBI" id="CHEBI:18420"/>
    </cofactor>
</comment>
<accession>A0A1H4KWB0</accession>
<dbReference type="GO" id="GO:0090729">
    <property type="term" value="F:toxin activity"/>
    <property type="evidence" value="ECO:0007669"/>
    <property type="project" value="UniProtKB-KW"/>
</dbReference>
<dbReference type="InterPro" id="IPR029060">
    <property type="entry name" value="PIN-like_dom_sf"/>
</dbReference>
<dbReference type="EMBL" id="FNSL01000001">
    <property type="protein sequence ID" value="SEB62703.1"/>
    <property type="molecule type" value="Genomic_DNA"/>
</dbReference>
<feature type="binding site" evidence="8">
    <location>
        <position position="12"/>
    </location>
    <ligand>
        <name>Mg(2+)</name>
        <dbReference type="ChEBI" id="CHEBI:18420"/>
    </ligand>
</feature>
<gene>
    <name evidence="8" type="primary">vapC</name>
    <name evidence="10" type="ORF">SAMN05216452_2504</name>
</gene>
<dbReference type="Pfam" id="PF01850">
    <property type="entry name" value="PIN"/>
    <property type="match status" value="1"/>
</dbReference>
<reference evidence="11" key="1">
    <citation type="submission" date="2016-10" db="EMBL/GenBank/DDBJ databases">
        <authorList>
            <person name="Varghese N."/>
            <person name="Submissions S."/>
        </authorList>
    </citation>
    <scope>NUCLEOTIDE SEQUENCE [LARGE SCALE GENOMIC DNA]</scope>
    <source>
        <strain evidence="11">ES.061</strain>
    </source>
</reference>
<evidence type="ECO:0000259" key="9">
    <source>
        <dbReference type="Pfam" id="PF01850"/>
    </source>
</evidence>
<dbReference type="GO" id="GO:0016787">
    <property type="term" value="F:hydrolase activity"/>
    <property type="evidence" value="ECO:0007669"/>
    <property type="project" value="UniProtKB-KW"/>
</dbReference>
<dbReference type="GO" id="GO:0000287">
    <property type="term" value="F:magnesium ion binding"/>
    <property type="evidence" value="ECO:0007669"/>
    <property type="project" value="UniProtKB-UniRule"/>
</dbReference>
<dbReference type="AlphaFoldDB" id="A0A1H4KWB0"/>
<dbReference type="PANTHER" id="PTHR33653:SF1">
    <property type="entry name" value="RIBONUCLEASE VAPC2"/>
    <property type="match status" value="1"/>
</dbReference>
<dbReference type="EC" id="3.1.-.-" evidence="8"/>
<keyword evidence="2 8" id="KW-1277">Toxin-antitoxin system</keyword>
<keyword evidence="4 8" id="KW-0479">Metal-binding</keyword>
<sequence>MAVHCETKFVVDTSALIAVLNGDADADMFRQAFVQAEQILISSTTTFEAHCVARHIAMIEGTARLNTLLKALDVETVDFDDRQLSIARKAYAIYGAGTGHRAALNIGDCFAYALARSANLPLLFKGDDFVHTDIEPAMKPS</sequence>
<feature type="binding site" evidence="8">
    <location>
        <position position="108"/>
    </location>
    <ligand>
        <name>Mg(2+)</name>
        <dbReference type="ChEBI" id="CHEBI:18420"/>
    </ligand>
</feature>
<keyword evidence="11" id="KW-1185">Reference proteome</keyword>
<evidence type="ECO:0000256" key="7">
    <source>
        <dbReference type="ARBA" id="ARBA00038093"/>
    </source>
</evidence>
<dbReference type="Proteomes" id="UP000199064">
    <property type="component" value="Unassembled WGS sequence"/>
</dbReference>
<keyword evidence="3 8" id="KW-0540">Nuclease</keyword>
<dbReference type="InterPro" id="IPR050556">
    <property type="entry name" value="Type_II_TA_system_RNase"/>
</dbReference>
<keyword evidence="6 8" id="KW-0460">Magnesium</keyword>
<dbReference type="CDD" id="cd09871">
    <property type="entry name" value="PIN_MtVapC28-VapC30-like"/>
    <property type="match status" value="1"/>
</dbReference>
<evidence type="ECO:0000313" key="11">
    <source>
        <dbReference type="Proteomes" id="UP000199064"/>
    </source>
</evidence>
<name>A0A1H4KWB0_9HYPH</name>
<dbReference type="SUPFAM" id="SSF88723">
    <property type="entry name" value="PIN domain-like"/>
    <property type="match status" value="1"/>
</dbReference>
<evidence type="ECO:0000256" key="5">
    <source>
        <dbReference type="ARBA" id="ARBA00022801"/>
    </source>
</evidence>
<proteinExistence type="inferred from homology"/>
<dbReference type="InterPro" id="IPR022907">
    <property type="entry name" value="VapC_family"/>
</dbReference>
<comment type="function">
    <text evidence="8">Toxic component of a toxin-antitoxin (TA) system. An RNase.</text>
</comment>
<evidence type="ECO:0000256" key="4">
    <source>
        <dbReference type="ARBA" id="ARBA00022723"/>
    </source>
</evidence>
<dbReference type="HAMAP" id="MF_00265">
    <property type="entry name" value="VapC_Nob1"/>
    <property type="match status" value="1"/>
</dbReference>
<dbReference type="InterPro" id="IPR002716">
    <property type="entry name" value="PIN_dom"/>
</dbReference>
<evidence type="ECO:0000313" key="10">
    <source>
        <dbReference type="EMBL" id="SEB62703.1"/>
    </source>
</evidence>
<evidence type="ECO:0000256" key="1">
    <source>
        <dbReference type="ARBA" id="ARBA00001946"/>
    </source>
</evidence>
<feature type="domain" description="PIN" evidence="9">
    <location>
        <begin position="10"/>
        <end position="133"/>
    </location>
</feature>
<evidence type="ECO:0000256" key="8">
    <source>
        <dbReference type="HAMAP-Rule" id="MF_00265"/>
    </source>
</evidence>
<comment type="similarity">
    <text evidence="7 8">Belongs to the PINc/VapC protein family.</text>
</comment>
<dbReference type="Gene3D" id="3.40.50.1010">
    <property type="entry name" value="5'-nuclease"/>
    <property type="match status" value="1"/>
</dbReference>
<dbReference type="PANTHER" id="PTHR33653">
    <property type="entry name" value="RIBONUCLEASE VAPC2"/>
    <property type="match status" value="1"/>
</dbReference>
<keyword evidence="8" id="KW-0800">Toxin</keyword>
<protein>
    <recommendedName>
        <fullName evidence="8">Ribonuclease VapC</fullName>
        <shortName evidence="8">RNase VapC</shortName>
        <ecNumber evidence="8">3.1.-.-</ecNumber>
    </recommendedName>
    <alternativeName>
        <fullName evidence="8">Toxin VapC</fullName>
    </alternativeName>
</protein>
<keyword evidence="5 8" id="KW-0378">Hydrolase</keyword>
<organism evidence="10 11">
    <name type="scientific">Nitratireductor aquibiodomus</name>
    <dbReference type="NCBI Taxonomy" id="204799"/>
    <lineage>
        <taxon>Bacteria</taxon>
        <taxon>Pseudomonadati</taxon>
        <taxon>Pseudomonadota</taxon>
        <taxon>Alphaproteobacteria</taxon>
        <taxon>Hyphomicrobiales</taxon>
        <taxon>Phyllobacteriaceae</taxon>
        <taxon>Nitratireductor</taxon>
    </lineage>
</organism>
<dbReference type="RefSeq" id="WP_007010429.1">
    <property type="nucleotide sequence ID" value="NZ_FNSL01000001.1"/>
</dbReference>
<dbReference type="GO" id="GO:0004540">
    <property type="term" value="F:RNA nuclease activity"/>
    <property type="evidence" value="ECO:0007669"/>
    <property type="project" value="InterPro"/>
</dbReference>
<evidence type="ECO:0000256" key="2">
    <source>
        <dbReference type="ARBA" id="ARBA00022649"/>
    </source>
</evidence>